<feature type="transmembrane region" description="Helical" evidence="20">
    <location>
        <begin position="152"/>
        <end position="173"/>
    </location>
</feature>
<evidence type="ECO:0000256" key="18">
    <source>
        <dbReference type="ARBA" id="ARBA00024827"/>
    </source>
</evidence>
<keyword evidence="8" id="KW-0479">Metal-binding</keyword>
<reference evidence="23" key="1">
    <citation type="journal article" date="2019" name="Int. J. Syst. Evol. Microbiol.">
        <title>The Global Catalogue of Microorganisms (GCM) 10K type strain sequencing project: providing services to taxonomists for standard genome sequencing and annotation.</title>
        <authorList>
            <consortium name="The Broad Institute Genomics Platform"/>
            <consortium name="The Broad Institute Genome Sequencing Center for Infectious Disease"/>
            <person name="Wu L."/>
            <person name="Ma J."/>
        </authorList>
    </citation>
    <scope>NUCLEOTIDE SEQUENCE [LARGE SCALE GENOMIC DNA]</scope>
    <source>
        <strain evidence="23">CCM 7403</strain>
    </source>
</reference>
<keyword evidence="15" id="KW-0902">Two-component regulatory system</keyword>
<dbReference type="Proteomes" id="UP000630594">
    <property type="component" value="Unassembled WGS sequence"/>
</dbReference>
<sequence>MQVSAAAARLPSMTLERGKQRPRPAAAVAVTGWGLAALSLALLAYLRPPLDENLWFYLVDVVVACVYSTVAHLVLTRRSHPVGWLAALTGVGGGVAALAFLVESWWLEAHPQLTRDDLPALIDRGNSTGWVPGTMALFLVVPWLVRDHPMRWPARVGVAVGVLITAGMTMGGLLDLQALVGVGLVLSIPWGLVTAAAVEVRRRRGPVHERNGLGWLALGTLVMALSFVPLLFPVGEDPGVWMTPVLHLVSQAVFPAAILVAVLRGRMWDLDLVVSRATVVAIVAVALLAIYVAVVVALGRLLPGEGVSQVVAAGAVAVAVQPVRLWATTRVRRLVHGLAADPAQAVRRLGAEIGRDDDDLLPGLARSLAEAMRLSAVRVVAEDRQTELARWVRPGLGPDPLLDPAEVTLEHRGVVVGHLLVSVPPGEAISARDRRVLSDLAGVLAAAVAVSRGAKEVARLRDSLAGARLAERRLIRREIHDGLGPSLAGLRFGVQGVQNLLRTDPEAAARLLDALQAELGERVDTVRELSHHLLPPVLDELGLGPALAELAHRSSHDGLDVDVEVAGIDAGGELPAGVAVTAYGIAVEAVTNVRRHADATHCVVRAGLVEGALRLEVRDDGVGIAPDRAAGVGTRSMHERAEEIGGRVEVVSAPGEGTLVTATLPLRGADLAVREVAGG</sequence>
<dbReference type="InterPro" id="IPR003594">
    <property type="entry name" value="HATPase_dom"/>
</dbReference>
<dbReference type="Gene3D" id="1.20.5.1930">
    <property type="match status" value="1"/>
</dbReference>
<feature type="transmembrane region" description="Helical" evidence="20">
    <location>
        <begin position="127"/>
        <end position="145"/>
    </location>
</feature>
<feature type="transmembrane region" description="Helical" evidence="20">
    <location>
        <begin position="54"/>
        <end position="75"/>
    </location>
</feature>
<accession>A0ABQ1Q4U1</accession>
<evidence type="ECO:0000256" key="13">
    <source>
        <dbReference type="ARBA" id="ARBA00022989"/>
    </source>
</evidence>
<dbReference type="InterPro" id="IPR004358">
    <property type="entry name" value="Sig_transdc_His_kin-like_C"/>
</dbReference>
<evidence type="ECO:0000313" key="22">
    <source>
        <dbReference type="EMBL" id="GGD12931.1"/>
    </source>
</evidence>
<evidence type="ECO:0000256" key="9">
    <source>
        <dbReference type="ARBA" id="ARBA00022490"/>
    </source>
</evidence>
<keyword evidence="8" id="KW-0004">4Fe-4S</keyword>
<evidence type="ECO:0000256" key="5">
    <source>
        <dbReference type="ARBA" id="ARBA00012438"/>
    </source>
</evidence>
<evidence type="ECO:0000256" key="12">
    <source>
        <dbReference type="ARBA" id="ARBA00022777"/>
    </source>
</evidence>
<dbReference type="Pfam" id="PF02518">
    <property type="entry name" value="HATPase_c"/>
    <property type="match status" value="1"/>
</dbReference>
<evidence type="ECO:0000259" key="21">
    <source>
        <dbReference type="SMART" id="SM00387"/>
    </source>
</evidence>
<keyword evidence="9" id="KW-0963">Cytoplasm</keyword>
<evidence type="ECO:0000256" key="2">
    <source>
        <dbReference type="ARBA" id="ARBA00001966"/>
    </source>
</evidence>
<keyword evidence="16" id="KW-0411">Iron-sulfur</keyword>
<keyword evidence="23" id="KW-1185">Reference proteome</keyword>
<keyword evidence="14" id="KW-0408">Iron</keyword>
<keyword evidence="13 20" id="KW-1133">Transmembrane helix</keyword>
<dbReference type="InterPro" id="IPR036890">
    <property type="entry name" value="HATPase_C_sf"/>
</dbReference>
<comment type="catalytic activity">
    <reaction evidence="1">
        <text>ATP + protein L-histidine = ADP + protein N-phospho-L-histidine.</text>
        <dbReference type="EC" id="2.7.13.3"/>
    </reaction>
</comment>
<evidence type="ECO:0000256" key="3">
    <source>
        <dbReference type="ARBA" id="ARBA00004496"/>
    </source>
</evidence>
<gene>
    <name evidence="22" type="ORF">GCM10007231_09960</name>
</gene>
<feature type="domain" description="Histidine kinase/HSP90-like ATPase" evidence="21">
    <location>
        <begin position="577"/>
        <end position="668"/>
    </location>
</feature>
<evidence type="ECO:0000256" key="17">
    <source>
        <dbReference type="ARBA" id="ARBA00023136"/>
    </source>
</evidence>
<dbReference type="EC" id="2.7.13.3" evidence="5"/>
<keyword evidence="7" id="KW-1003">Cell membrane</keyword>
<comment type="function">
    <text evidence="18">Member of the two-component regulatory system NreB/NreC involved in the control of dissimilatory nitrate/nitrite reduction in response to oxygen. NreB functions as a direct oxygen sensor histidine kinase which is autophosphorylated, in the absence of oxygen, probably at the conserved histidine residue, and transfers its phosphate group probably to a conserved aspartate residue of NreC. NreB/NreC activates the expression of the nitrate (narGHJI) and nitrite (nir) reductase operons, as well as the putative nitrate transporter gene narT.</text>
</comment>
<evidence type="ECO:0000256" key="6">
    <source>
        <dbReference type="ARBA" id="ARBA00017322"/>
    </source>
</evidence>
<evidence type="ECO:0000256" key="16">
    <source>
        <dbReference type="ARBA" id="ARBA00023014"/>
    </source>
</evidence>
<evidence type="ECO:0000256" key="4">
    <source>
        <dbReference type="ARBA" id="ARBA00004651"/>
    </source>
</evidence>
<comment type="subcellular location">
    <subcellularLocation>
        <location evidence="4">Cell membrane</location>
        <topology evidence="4">Multi-pass membrane protein</topology>
    </subcellularLocation>
    <subcellularLocation>
        <location evidence="3">Cytoplasm</location>
    </subcellularLocation>
</comment>
<keyword evidence="12" id="KW-0418">Kinase</keyword>
<feature type="transmembrane region" description="Helical" evidence="20">
    <location>
        <begin position="277"/>
        <end position="301"/>
    </location>
</feature>
<keyword evidence="11 20" id="KW-0812">Transmembrane</keyword>
<dbReference type="PANTHER" id="PTHR24421">
    <property type="entry name" value="NITRATE/NITRITE SENSOR PROTEIN NARX-RELATED"/>
    <property type="match status" value="1"/>
</dbReference>
<keyword evidence="10" id="KW-0808">Transferase</keyword>
<dbReference type="EMBL" id="BMCK01000001">
    <property type="protein sequence ID" value="GGD12931.1"/>
    <property type="molecule type" value="Genomic_DNA"/>
</dbReference>
<dbReference type="PANTHER" id="PTHR24421:SF37">
    <property type="entry name" value="SENSOR HISTIDINE KINASE NARS"/>
    <property type="match status" value="1"/>
</dbReference>
<dbReference type="InterPro" id="IPR011712">
    <property type="entry name" value="Sig_transdc_His_kin_sub3_dim/P"/>
</dbReference>
<dbReference type="CDD" id="cd16917">
    <property type="entry name" value="HATPase_UhpB-NarQ-NarX-like"/>
    <property type="match status" value="1"/>
</dbReference>
<keyword evidence="17 20" id="KW-0472">Membrane</keyword>
<evidence type="ECO:0000256" key="14">
    <source>
        <dbReference type="ARBA" id="ARBA00023004"/>
    </source>
</evidence>
<evidence type="ECO:0000256" key="11">
    <source>
        <dbReference type="ARBA" id="ARBA00022692"/>
    </source>
</evidence>
<comment type="cofactor">
    <cofactor evidence="2">
        <name>[4Fe-4S] cluster</name>
        <dbReference type="ChEBI" id="CHEBI:49883"/>
    </cofactor>
</comment>
<dbReference type="Gene3D" id="3.30.565.10">
    <property type="entry name" value="Histidine kinase-like ATPase, C-terminal domain"/>
    <property type="match status" value="1"/>
</dbReference>
<dbReference type="PRINTS" id="PR00344">
    <property type="entry name" value="BCTRLSENSOR"/>
</dbReference>
<evidence type="ECO:0000256" key="20">
    <source>
        <dbReference type="SAM" id="Phobius"/>
    </source>
</evidence>
<feature type="transmembrane region" description="Helical" evidence="20">
    <location>
        <begin position="244"/>
        <end position="265"/>
    </location>
</feature>
<feature type="transmembrane region" description="Helical" evidence="20">
    <location>
        <begin position="212"/>
        <end position="232"/>
    </location>
</feature>
<proteinExistence type="predicted"/>
<organism evidence="22 23">
    <name type="scientific">Nocardioides daphniae</name>
    <dbReference type="NCBI Taxonomy" id="402297"/>
    <lineage>
        <taxon>Bacteria</taxon>
        <taxon>Bacillati</taxon>
        <taxon>Actinomycetota</taxon>
        <taxon>Actinomycetes</taxon>
        <taxon>Propionibacteriales</taxon>
        <taxon>Nocardioidaceae</taxon>
        <taxon>Nocardioides</taxon>
    </lineage>
</organism>
<evidence type="ECO:0000256" key="7">
    <source>
        <dbReference type="ARBA" id="ARBA00022475"/>
    </source>
</evidence>
<evidence type="ECO:0000256" key="1">
    <source>
        <dbReference type="ARBA" id="ARBA00000085"/>
    </source>
</evidence>
<dbReference type="SUPFAM" id="SSF55874">
    <property type="entry name" value="ATPase domain of HSP90 chaperone/DNA topoisomerase II/histidine kinase"/>
    <property type="match status" value="1"/>
</dbReference>
<protein>
    <recommendedName>
        <fullName evidence="6">Oxygen sensor histidine kinase NreB</fullName>
        <ecNumber evidence="5">2.7.13.3</ecNumber>
    </recommendedName>
    <alternativeName>
        <fullName evidence="19">Nitrogen regulation protein B</fullName>
    </alternativeName>
</protein>
<feature type="transmembrane region" description="Helical" evidence="20">
    <location>
        <begin position="179"/>
        <end position="200"/>
    </location>
</feature>
<feature type="transmembrane region" description="Helical" evidence="20">
    <location>
        <begin position="25"/>
        <end position="48"/>
    </location>
</feature>
<name>A0ABQ1Q4U1_9ACTN</name>
<dbReference type="SMART" id="SM00387">
    <property type="entry name" value="HATPase_c"/>
    <property type="match status" value="1"/>
</dbReference>
<dbReference type="InterPro" id="IPR050482">
    <property type="entry name" value="Sensor_HK_TwoCompSys"/>
</dbReference>
<evidence type="ECO:0000313" key="23">
    <source>
        <dbReference type="Proteomes" id="UP000630594"/>
    </source>
</evidence>
<dbReference type="Pfam" id="PF07730">
    <property type="entry name" value="HisKA_3"/>
    <property type="match status" value="1"/>
</dbReference>
<evidence type="ECO:0000256" key="19">
    <source>
        <dbReference type="ARBA" id="ARBA00030800"/>
    </source>
</evidence>
<evidence type="ECO:0000256" key="10">
    <source>
        <dbReference type="ARBA" id="ARBA00022679"/>
    </source>
</evidence>
<comment type="caution">
    <text evidence="22">The sequence shown here is derived from an EMBL/GenBank/DDBJ whole genome shotgun (WGS) entry which is preliminary data.</text>
</comment>
<feature type="transmembrane region" description="Helical" evidence="20">
    <location>
        <begin position="82"/>
        <end position="107"/>
    </location>
</feature>
<evidence type="ECO:0000256" key="8">
    <source>
        <dbReference type="ARBA" id="ARBA00022485"/>
    </source>
</evidence>
<evidence type="ECO:0000256" key="15">
    <source>
        <dbReference type="ARBA" id="ARBA00023012"/>
    </source>
</evidence>